<dbReference type="eggNOG" id="KOG0831">
    <property type="taxonomic scope" value="Eukaryota"/>
</dbReference>
<evidence type="ECO:0000256" key="8">
    <source>
        <dbReference type="ARBA" id="ARBA00022692"/>
    </source>
</evidence>
<sequence length="241" mass="27171">MIRLSRYRYFSYRIVWTNDAMELARSCPAWVGAAGPHGVMPFANVLSIPAINSFVGRKFKGATASVLKRVPFLRLLYLFGCVDVSSKTLTKTLKEGYCVGLVSDGIAGIFKCSKNEETLYLANRKSLAKFCLKNGCPLIPAFSVGNSEAFSLWFDSFGILEWLSRKAQTAVFVFWGRFFLPIPRRVNITLLFGSPIMVERKEHPTQEDIDELHNRLLAATKTMYDAHKHKVGKGHKELKII</sequence>
<evidence type="ECO:0000256" key="5">
    <source>
        <dbReference type="ARBA" id="ARBA00013244"/>
    </source>
</evidence>
<evidence type="ECO:0000256" key="14">
    <source>
        <dbReference type="ARBA" id="ARBA00023315"/>
    </source>
</evidence>
<keyword evidence="12" id="KW-0443">Lipid metabolism</keyword>
<evidence type="ECO:0000256" key="6">
    <source>
        <dbReference type="ARBA" id="ARBA00022516"/>
    </source>
</evidence>
<dbReference type="PANTHER" id="PTHR12317">
    <property type="entry name" value="DIACYLGLYCEROL O-ACYLTRANSFERASE"/>
    <property type="match status" value="1"/>
</dbReference>
<keyword evidence="6" id="KW-0444">Lipid biosynthesis</keyword>
<keyword evidence="14" id="KW-0012">Acyltransferase</keyword>
<evidence type="ECO:0000256" key="13">
    <source>
        <dbReference type="ARBA" id="ARBA00023136"/>
    </source>
</evidence>
<proteinExistence type="inferred from homology"/>
<keyword evidence="17" id="KW-1185">Reference proteome</keyword>
<evidence type="ECO:0000256" key="3">
    <source>
        <dbReference type="ARBA" id="ARBA00005189"/>
    </source>
</evidence>
<gene>
    <name evidence="15" type="ORF">GUITHDRAFT_93546</name>
</gene>
<dbReference type="GO" id="GO:0005789">
    <property type="term" value="C:endoplasmic reticulum membrane"/>
    <property type="evidence" value="ECO:0007669"/>
    <property type="project" value="UniProtKB-SubCell"/>
</dbReference>
<reference evidence="15 17" key="1">
    <citation type="journal article" date="2012" name="Nature">
        <title>Algal genomes reveal evolutionary mosaicism and the fate of nucleomorphs.</title>
        <authorList>
            <consortium name="DOE Joint Genome Institute"/>
            <person name="Curtis B.A."/>
            <person name="Tanifuji G."/>
            <person name="Burki F."/>
            <person name="Gruber A."/>
            <person name="Irimia M."/>
            <person name="Maruyama S."/>
            <person name="Arias M.C."/>
            <person name="Ball S.G."/>
            <person name="Gile G.H."/>
            <person name="Hirakawa Y."/>
            <person name="Hopkins J.F."/>
            <person name="Kuo A."/>
            <person name="Rensing S.A."/>
            <person name="Schmutz J."/>
            <person name="Symeonidi A."/>
            <person name="Elias M."/>
            <person name="Eveleigh R.J."/>
            <person name="Herman E.K."/>
            <person name="Klute M.J."/>
            <person name="Nakayama T."/>
            <person name="Obornik M."/>
            <person name="Reyes-Prieto A."/>
            <person name="Armbrust E.V."/>
            <person name="Aves S.J."/>
            <person name="Beiko R.G."/>
            <person name="Coutinho P."/>
            <person name="Dacks J.B."/>
            <person name="Durnford D.G."/>
            <person name="Fast N.M."/>
            <person name="Green B.R."/>
            <person name="Grisdale C.J."/>
            <person name="Hempel F."/>
            <person name="Henrissat B."/>
            <person name="Hoppner M.P."/>
            <person name="Ishida K."/>
            <person name="Kim E."/>
            <person name="Koreny L."/>
            <person name="Kroth P.G."/>
            <person name="Liu Y."/>
            <person name="Malik S.B."/>
            <person name="Maier U.G."/>
            <person name="McRose D."/>
            <person name="Mock T."/>
            <person name="Neilson J.A."/>
            <person name="Onodera N.T."/>
            <person name="Poole A.M."/>
            <person name="Pritham E.J."/>
            <person name="Richards T.A."/>
            <person name="Rocap G."/>
            <person name="Roy S.W."/>
            <person name="Sarai C."/>
            <person name="Schaack S."/>
            <person name="Shirato S."/>
            <person name="Slamovits C.H."/>
            <person name="Spencer D.F."/>
            <person name="Suzuki S."/>
            <person name="Worden A.Z."/>
            <person name="Zauner S."/>
            <person name="Barry K."/>
            <person name="Bell C."/>
            <person name="Bharti A.K."/>
            <person name="Crow J.A."/>
            <person name="Grimwood J."/>
            <person name="Kramer R."/>
            <person name="Lindquist E."/>
            <person name="Lucas S."/>
            <person name="Salamov A."/>
            <person name="McFadden G.I."/>
            <person name="Lane C.E."/>
            <person name="Keeling P.J."/>
            <person name="Gray M.W."/>
            <person name="Grigoriev I.V."/>
            <person name="Archibald J.M."/>
        </authorList>
    </citation>
    <scope>NUCLEOTIDE SEQUENCE</scope>
    <source>
        <strain evidence="15 17">CCMP2712</strain>
    </source>
</reference>
<evidence type="ECO:0000256" key="4">
    <source>
        <dbReference type="ARBA" id="ARBA00005420"/>
    </source>
</evidence>
<evidence type="ECO:0000256" key="12">
    <source>
        <dbReference type="ARBA" id="ARBA00023098"/>
    </source>
</evidence>
<evidence type="ECO:0000256" key="11">
    <source>
        <dbReference type="ARBA" id="ARBA00022989"/>
    </source>
</evidence>
<dbReference type="KEGG" id="gtt:GUITHDRAFT_93546"/>
<dbReference type="GO" id="GO:0004144">
    <property type="term" value="F:diacylglycerol O-acyltransferase activity"/>
    <property type="evidence" value="ECO:0007669"/>
    <property type="project" value="UniProtKB-EC"/>
</dbReference>
<dbReference type="HOGENOM" id="CLU_023995_0_2_1"/>
<dbReference type="RefSeq" id="XP_005835745.1">
    <property type="nucleotide sequence ID" value="XM_005835688.1"/>
</dbReference>
<evidence type="ECO:0000256" key="7">
    <source>
        <dbReference type="ARBA" id="ARBA00022679"/>
    </source>
</evidence>
<dbReference type="OMA" id="DIDKYHG"/>
<dbReference type="STRING" id="905079.L1JL23"/>
<dbReference type="EC" id="2.3.1.20" evidence="5"/>
<comment type="subcellular location">
    <subcellularLocation>
        <location evidence="1">Endoplasmic reticulum membrane</location>
        <topology evidence="1">Multi-pass membrane protein</topology>
    </subcellularLocation>
</comment>
<keyword evidence="10" id="KW-0256">Endoplasmic reticulum</keyword>
<dbReference type="Pfam" id="PF03982">
    <property type="entry name" value="DAGAT"/>
    <property type="match status" value="1"/>
</dbReference>
<dbReference type="EMBL" id="JH992984">
    <property type="protein sequence ID" value="EKX48765.1"/>
    <property type="molecule type" value="Genomic_DNA"/>
</dbReference>
<evidence type="ECO:0000313" key="16">
    <source>
        <dbReference type="EnsemblProtists" id="EKX48765"/>
    </source>
</evidence>
<evidence type="ECO:0000256" key="2">
    <source>
        <dbReference type="ARBA" id="ARBA00004771"/>
    </source>
</evidence>
<dbReference type="GO" id="GO:0019432">
    <property type="term" value="P:triglyceride biosynthetic process"/>
    <property type="evidence" value="ECO:0007669"/>
    <property type="project" value="TreeGrafter"/>
</dbReference>
<keyword evidence="8" id="KW-0812">Transmembrane</keyword>
<dbReference type="PaxDb" id="55529-EKX48765"/>
<dbReference type="AlphaFoldDB" id="L1JL23"/>
<dbReference type="GO" id="GO:0006071">
    <property type="term" value="P:glycerol metabolic process"/>
    <property type="evidence" value="ECO:0007669"/>
    <property type="project" value="UniProtKB-KW"/>
</dbReference>
<dbReference type="EnsemblProtists" id="EKX48765">
    <property type="protein sequence ID" value="EKX48765"/>
    <property type="gene ID" value="GUITHDRAFT_93546"/>
</dbReference>
<evidence type="ECO:0000313" key="15">
    <source>
        <dbReference type="EMBL" id="EKX48765.1"/>
    </source>
</evidence>
<dbReference type="PANTHER" id="PTHR12317:SF0">
    <property type="entry name" value="ACYLTRANSFERASE"/>
    <property type="match status" value="1"/>
</dbReference>
<dbReference type="GeneID" id="17305613"/>
<dbReference type="OrthoDB" id="10263767at2759"/>
<evidence type="ECO:0000256" key="10">
    <source>
        <dbReference type="ARBA" id="ARBA00022824"/>
    </source>
</evidence>
<name>L1JL23_GUITC</name>
<dbReference type="Proteomes" id="UP000011087">
    <property type="component" value="Unassembled WGS sequence"/>
</dbReference>
<protein>
    <recommendedName>
        <fullName evidence="5">diacylglycerol O-acyltransferase</fullName>
        <ecNumber evidence="5">2.3.1.20</ecNumber>
    </recommendedName>
</protein>
<reference evidence="16" key="3">
    <citation type="submission" date="2015-06" db="UniProtKB">
        <authorList>
            <consortium name="EnsemblProtists"/>
        </authorList>
    </citation>
    <scope>IDENTIFICATION</scope>
</reference>
<evidence type="ECO:0000256" key="9">
    <source>
        <dbReference type="ARBA" id="ARBA00022798"/>
    </source>
</evidence>
<dbReference type="InterPro" id="IPR007130">
    <property type="entry name" value="DAGAT"/>
</dbReference>
<keyword evidence="11" id="KW-1133">Transmembrane helix</keyword>
<evidence type="ECO:0000256" key="1">
    <source>
        <dbReference type="ARBA" id="ARBA00004477"/>
    </source>
</evidence>
<evidence type="ECO:0000313" key="17">
    <source>
        <dbReference type="Proteomes" id="UP000011087"/>
    </source>
</evidence>
<keyword evidence="13" id="KW-0472">Membrane</keyword>
<comment type="similarity">
    <text evidence="4">Belongs to the diacylglycerol acyltransferase family.</text>
</comment>
<accession>L1JL23</accession>
<keyword evidence="7" id="KW-0808">Transferase</keyword>
<keyword evidence="9" id="KW-0319">Glycerol metabolism</keyword>
<organism evidence="15">
    <name type="scientific">Guillardia theta (strain CCMP2712)</name>
    <name type="common">Cryptophyte</name>
    <dbReference type="NCBI Taxonomy" id="905079"/>
    <lineage>
        <taxon>Eukaryota</taxon>
        <taxon>Cryptophyceae</taxon>
        <taxon>Pyrenomonadales</taxon>
        <taxon>Geminigeraceae</taxon>
        <taxon>Guillardia</taxon>
    </lineage>
</organism>
<comment type="pathway">
    <text evidence="2">Glycerolipid metabolism; triacylglycerol biosynthesis.</text>
</comment>
<reference evidence="17" key="2">
    <citation type="submission" date="2012-11" db="EMBL/GenBank/DDBJ databases">
        <authorList>
            <person name="Kuo A."/>
            <person name="Curtis B.A."/>
            <person name="Tanifuji G."/>
            <person name="Burki F."/>
            <person name="Gruber A."/>
            <person name="Irimia M."/>
            <person name="Maruyama S."/>
            <person name="Arias M.C."/>
            <person name="Ball S.G."/>
            <person name="Gile G.H."/>
            <person name="Hirakawa Y."/>
            <person name="Hopkins J.F."/>
            <person name="Rensing S.A."/>
            <person name="Schmutz J."/>
            <person name="Symeonidi A."/>
            <person name="Elias M."/>
            <person name="Eveleigh R.J."/>
            <person name="Herman E.K."/>
            <person name="Klute M.J."/>
            <person name="Nakayama T."/>
            <person name="Obornik M."/>
            <person name="Reyes-Prieto A."/>
            <person name="Armbrust E.V."/>
            <person name="Aves S.J."/>
            <person name="Beiko R.G."/>
            <person name="Coutinho P."/>
            <person name="Dacks J.B."/>
            <person name="Durnford D.G."/>
            <person name="Fast N.M."/>
            <person name="Green B.R."/>
            <person name="Grisdale C."/>
            <person name="Hempe F."/>
            <person name="Henrissat B."/>
            <person name="Hoppner M.P."/>
            <person name="Ishida K.-I."/>
            <person name="Kim E."/>
            <person name="Koreny L."/>
            <person name="Kroth P.G."/>
            <person name="Liu Y."/>
            <person name="Malik S.-B."/>
            <person name="Maier U.G."/>
            <person name="McRose D."/>
            <person name="Mock T."/>
            <person name="Neilson J.A."/>
            <person name="Onodera N.T."/>
            <person name="Poole A.M."/>
            <person name="Pritham E.J."/>
            <person name="Richards T.A."/>
            <person name="Rocap G."/>
            <person name="Roy S.W."/>
            <person name="Sarai C."/>
            <person name="Schaack S."/>
            <person name="Shirato S."/>
            <person name="Slamovits C.H."/>
            <person name="Spencer D.F."/>
            <person name="Suzuki S."/>
            <person name="Worden A.Z."/>
            <person name="Zauner S."/>
            <person name="Barry K."/>
            <person name="Bell C."/>
            <person name="Bharti A.K."/>
            <person name="Crow J.A."/>
            <person name="Grimwood J."/>
            <person name="Kramer R."/>
            <person name="Lindquist E."/>
            <person name="Lucas S."/>
            <person name="Salamov A."/>
            <person name="McFadden G.I."/>
            <person name="Lane C.E."/>
            <person name="Keeling P.J."/>
            <person name="Gray M.W."/>
            <person name="Grigoriev I.V."/>
            <person name="Archibald J.M."/>
        </authorList>
    </citation>
    <scope>NUCLEOTIDE SEQUENCE</scope>
    <source>
        <strain evidence="17">CCMP2712</strain>
    </source>
</reference>
<comment type="pathway">
    <text evidence="3">Lipid metabolism.</text>
</comment>